<feature type="compositionally biased region" description="Polar residues" evidence="16">
    <location>
        <begin position="421"/>
        <end position="430"/>
    </location>
</feature>
<feature type="domain" description="Class II aldolase/adducin N-terminal" evidence="17">
    <location>
        <begin position="147"/>
        <end position="329"/>
    </location>
</feature>
<evidence type="ECO:0000256" key="3">
    <source>
        <dbReference type="ARBA" id="ARBA00006274"/>
    </source>
</evidence>
<sequence>MNGDSGVGVVTSPPPTTAPHKERYFDRVDENNPDYLRERNMAPDLRQDFNMMEQKKRVSMILQSPAFCEELESMIQEQFKKGKNPTGLLALQQIADFMTTNVPNVYPAAPQGGMAALNMSLGMVTPVNDLRGSDSIAYEKGEKLLRCKLAAFYRLADLFGWSQLIYNHITARVNSEQEHFLIVPFGLLYSEVTASSLVKINIQGDVVDRGSTNLGVNQAGFTLHSAIYAARPDVKCIVHIHTPAGAAVSAMKCGLLPISPEALSLGEVAYHDYHGILVDDEEKVVIQKNLGPKSKVLILRNHGLVSVGETVEEAFYYIHNLVLACEIQVRTLASAGGPDNLVLLDPGKYKAKSRSPESPAGEGTVSHPKWQIGEQEFEALMRMLDNLGYRTGYPYRCPALREKSKKYSDVEIPASVTGYSFTSDGESGTCSPLRHSFQKQQREKTRWLNSGRGDDASEEGQNGSSPKSKTKWTKEDGHRTATSAVPNLFVPLNTNPKEVQEMRNKIREQNLQDIKTAGPQSQVLSGVVVDRSLVQGELVTASKAIIEKEYQPKVIVSTTGPNPFNKLTDRELEEYRKEVERKQKGPEEPSEDGREPKERSLPDPTSARTPPSTPIKIEEETQQDQTYKDDSDAATFKQTLPDLTPDEPSEALGFPPLGKEEGRCDEDVPKSPTESPAVENKEPQSQPAEEPVTPTAEEGTAADAGSDESPGKSPSKKKKKFRTPSFLKKSKKKSDS</sequence>
<comment type="function">
    <text evidence="12">Membrane-cytoskeleton-associated protein that promotes the assembly of the spectrin-actin network. Binds to calmodulin.</text>
</comment>
<dbReference type="GO" id="GO:0005912">
    <property type="term" value="C:adherens junction"/>
    <property type="evidence" value="ECO:0007669"/>
    <property type="project" value="TreeGrafter"/>
</dbReference>
<keyword evidence="7" id="KW-0112">Calmodulin-binding</keyword>
<feature type="compositionally biased region" description="Basic and acidic residues" evidence="16">
    <location>
        <begin position="575"/>
        <end position="601"/>
    </location>
</feature>
<proteinExistence type="inferred from homology"/>
<evidence type="ECO:0000256" key="15">
    <source>
        <dbReference type="ARBA" id="ARBA00076470"/>
    </source>
</evidence>
<reference evidence="18 19" key="1">
    <citation type="submission" date="2019-09" db="EMBL/GenBank/DDBJ databases">
        <title>Bird 10,000 Genomes (B10K) Project - Family phase.</title>
        <authorList>
            <person name="Zhang G."/>
        </authorList>
    </citation>
    <scope>NUCLEOTIDE SEQUENCE [LARGE SCALE GENOMIC DNA]</scope>
    <source>
        <strain evidence="18">OUT-0003</strain>
        <tissue evidence="18">Muscle</tissue>
    </source>
</reference>
<dbReference type="InterPro" id="IPR036409">
    <property type="entry name" value="Aldolase_II/adducin_N_sf"/>
</dbReference>
<comment type="caution">
    <text evidence="18">The sequence shown here is derived from an EMBL/GenBank/DDBJ whole genome shotgun (WGS) entry which is preliminary data.</text>
</comment>
<feature type="non-terminal residue" evidence="18">
    <location>
        <position position="736"/>
    </location>
</feature>
<protein>
    <recommendedName>
        <fullName evidence="14">Alpha-adducin</fullName>
    </recommendedName>
    <alternativeName>
        <fullName evidence="15">Erythrocyte adducin subunit alpha</fullName>
    </alternativeName>
</protein>
<dbReference type="GO" id="GO:0051015">
    <property type="term" value="F:actin filament binding"/>
    <property type="evidence" value="ECO:0007669"/>
    <property type="project" value="TreeGrafter"/>
</dbReference>
<dbReference type="PANTHER" id="PTHR10672:SF4">
    <property type="entry name" value="ALPHA-ADDUCIN"/>
    <property type="match status" value="1"/>
</dbReference>
<dbReference type="GO" id="GO:0051016">
    <property type="term" value="P:barbed-end actin filament capping"/>
    <property type="evidence" value="ECO:0007669"/>
    <property type="project" value="TreeGrafter"/>
</dbReference>
<comment type="subunit">
    <text evidence="13">Heterodimer of an alpha and a beta subunit or an alpha and a gamma subunit.</text>
</comment>
<evidence type="ECO:0000259" key="17">
    <source>
        <dbReference type="SMART" id="SM01007"/>
    </source>
</evidence>
<evidence type="ECO:0000256" key="9">
    <source>
        <dbReference type="ARBA" id="ARBA00023136"/>
    </source>
</evidence>
<dbReference type="SMART" id="SM01007">
    <property type="entry name" value="Aldolase_II"/>
    <property type="match status" value="1"/>
</dbReference>
<accession>A0A7K6Y968</accession>
<dbReference type="GO" id="GO:0005516">
    <property type="term" value="F:calmodulin binding"/>
    <property type="evidence" value="ECO:0007669"/>
    <property type="project" value="UniProtKB-KW"/>
</dbReference>
<dbReference type="NCBIfam" id="NF005451">
    <property type="entry name" value="PRK07044.1"/>
    <property type="match status" value="1"/>
</dbReference>
<comment type="similarity">
    <text evidence="3">Belongs to the aldolase class II family. Adducin subfamily.</text>
</comment>
<gene>
    <name evidence="18" type="primary">Add1</name>
    <name evidence="18" type="ORF">ALCTOR_R09722</name>
</gene>
<keyword evidence="19" id="KW-1185">Reference proteome</keyword>
<evidence type="ECO:0000256" key="5">
    <source>
        <dbReference type="ARBA" id="ARBA00022490"/>
    </source>
</evidence>
<feature type="compositionally biased region" description="Low complexity" evidence="16">
    <location>
        <begin position="687"/>
        <end position="702"/>
    </location>
</feature>
<evidence type="ECO:0000256" key="6">
    <source>
        <dbReference type="ARBA" id="ARBA00022553"/>
    </source>
</evidence>
<evidence type="ECO:0000256" key="12">
    <source>
        <dbReference type="ARBA" id="ARBA00055853"/>
    </source>
</evidence>
<keyword evidence="11" id="KW-0206">Cytoskeleton</keyword>
<dbReference type="SUPFAM" id="SSF53639">
    <property type="entry name" value="AraD/HMP-PK domain-like"/>
    <property type="match status" value="1"/>
</dbReference>
<dbReference type="InterPro" id="IPR051017">
    <property type="entry name" value="Aldolase-II_Adducin_sf"/>
</dbReference>
<dbReference type="GO" id="GO:1903142">
    <property type="term" value="P:positive regulation of establishment of endothelial barrier"/>
    <property type="evidence" value="ECO:0007669"/>
    <property type="project" value="TreeGrafter"/>
</dbReference>
<dbReference type="EMBL" id="VZSD01000874">
    <property type="protein sequence ID" value="NWX68132.1"/>
    <property type="molecule type" value="Genomic_DNA"/>
</dbReference>
<dbReference type="GO" id="GO:1903393">
    <property type="term" value="P:positive regulation of adherens junction organization"/>
    <property type="evidence" value="ECO:0007669"/>
    <property type="project" value="TreeGrafter"/>
</dbReference>
<dbReference type="CDD" id="cd00398">
    <property type="entry name" value="Aldolase_II"/>
    <property type="match status" value="1"/>
</dbReference>
<dbReference type="Gene3D" id="3.40.225.10">
    <property type="entry name" value="Class II aldolase/adducin N-terminal domain"/>
    <property type="match status" value="1"/>
</dbReference>
<keyword evidence="9" id="KW-0472">Membrane</keyword>
<dbReference type="GO" id="GO:0005856">
    <property type="term" value="C:cytoskeleton"/>
    <property type="evidence" value="ECO:0007669"/>
    <property type="project" value="UniProtKB-SubCell"/>
</dbReference>
<evidence type="ECO:0000256" key="10">
    <source>
        <dbReference type="ARBA" id="ARBA00023203"/>
    </source>
</evidence>
<dbReference type="AlphaFoldDB" id="A0A7K6Y968"/>
<keyword evidence="6" id="KW-0597">Phosphoprotein</keyword>
<feature type="region of interest" description="Disordered" evidence="16">
    <location>
        <begin position="1"/>
        <end position="20"/>
    </location>
</feature>
<keyword evidence="10" id="KW-0009">Actin-binding</keyword>
<evidence type="ECO:0000256" key="14">
    <source>
        <dbReference type="ARBA" id="ARBA00072931"/>
    </source>
</evidence>
<evidence type="ECO:0000256" key="2">
    <source>
        <dbReference type="ARBA" id="ARBA00004413"/>
    </source>
</evidence>
<evidence type="ECO:0000256" key="16">
    <source>
        <dbReference type="SAM" id="MobiDB-lite"/>
    </source>
</evidence>
<evidence type="ECO:0000256" key="11">
    <source>
        <dbReference type="ARBA" id="ARBA00023212"/>
    </source>
</evidence>
<dbReference type="GO" id="GO:0007010">
    <property type="term" value="P:cytoskeleton organization"/>
    <property type="evidence" value="ECO:0007669"/>
    <property type="project" value="UniProtKB-ARBA"/>
</dbReference>
<dbReference type="FunFam" id="3.40.225.10:FF:000002">
    <property type="entry name" value="alpha-adducin isoform X2"/>
    <property type="match status" value="1"/>
</dbReference>
<keyword evidence="4" id="KW-1003">Cell membrane</keyword>
<keyword evidence="8" id="KW-0007">Acetylation</keyword>
<feature type="region of interest" description="Disordered" evidence="16">
    <location>
        <begin position="421"/>
        <end position="482"/>
    </location>
</feature>
<evidence type="ECO:0000313" key="19">
    <source>
        <dbReference type="Proteomes" id="UP000536033"/>
    </source>
</evidence>
<dbReference type="GO" id="GO:0005925">
    <property type="term" value="C:focal adhesion"/>
    <property type="evidence" value="ECO:0007669"/>
    <property type="project" value="TreeGrafter"/>
</dbReference>
<feature type="compositionally biased region" description="Basic and acidic residues" evidence="16">
    <location>
        <begin position="658"/>
        <end position="669"/>
    </location>
</feature>
<feature type="non-terminal residue" evidence="18">
    <location>
        <position position="1"/>
    </location>
</feature>
<feature type="region of interest" description="Disordered" evidence="16">
    <location>
        <begin position="575"/>
        <end position="736"/>
    </location>
</feature>
<evidence type="ECO:0000256" key="8">
    <source>
        <dbReference type="ARBA" id="ARBA00022990"/>
    </source>
</evidence>
<dbReference type="Pfam" id="PF00596">
    <property type="entry name" value="Aldolase_II"/>
    <property type="match status" value="1"/>
</dbReference>
<feature type="compositionally biased region" description="Basic residues" evidence="16">
    <location>
        <begin position="714"/>
        <end position="736"/>
    </location>
</feature>
<name>A0A7K6Y968_ALCTO</name>
<dbReference type="InterPro" id="IPR001303">
    <property type="entry name" value="Aldolase_II/adducin_N"/>
</dbReference>
<keyword evidence="5" id="KW-0963">Cytoplasm</keyword>
<dbReference type="Proteomes" id="UP000536033">
    <property type="component" value="Unassembled WGS sequence"/>
</dbReference>
<organism evidence="18 19">
    <name type="scientific">Alca torda</name>
    <name type="common">Razorbill</name>
    <dbReference type="NCBI Taxonomy" id="28689"/>
    <lineage>
        <taxon>Eukaryota</taxon>
        <taxon>Metazoa</taxon>
        <taxon>Chordata</taxon>
        <taxon>Craniata</taxon>
        <taxon>Vertebrata</taxon>
        <taxon>Euteleostomi</taxon>
        <taxon>Archelosauria</taxon>
        <taxon>Archosauria</taxon>
        <taxon>Dinosauria</taxon>
        <taxon>Saurischia</taxon>
        <taxon>Theropoda</taxon>
        <taxon>Coelurosauria</taxon>
        <taxon>Aves</taxon>
        <taxon>Neognathae</taxon>
        <taxon>Neoaves</taxon>
        <taxon>Charadriiformes</taxon>
        <taxon>Alcidae</taxon>
        <taxon>Alca</taxon>
    </lineage>
</organism>
<dbReference type="GO" id="GO:0014069">
    <property type="term" value="C:postsynaptic density"/>
    <property type="evidence" value="ECO:0007669"/>
    <property type="project" value="TreeGrafter"/>
</dbReference>
<comment type="subcellular location">
    <subcellularLocation>
        <location evidence="2">Cell membrane</location>
        <topology evidence="2">Peripheral membrane protein</topology>
        <orientation evidence="2">Cytoplasmic side</orientation>
    </subcellularLocation>
    <subcellularLocation>
        <location evidence="1">Cytoplasm</location>
        <location evidence="1">Cytoskeleton</location>
    </subcellularLocation>
</comment>
<dbReference type="PANTHER" id="PTHR10672">
    <property type="entry name" value="ADDUCIN"/>
    <property type="match status" value="1"/>
</dbReference>
<evidence type="ECO:0000256" key="1">
    <source>
        <dbReference type="ARBA" id="ARBA00004245"/>
    </source>
</evidence>
<dbReference type="GO" id="GO:0005886">
    <property type="term" value="C:plasma membrane"/>
    <property type="evidence" value="ECO:0007669"/>
    <property type="project" value="UniProtKB-SubCell"/>
</dbReference>
<evidence type="ECO:0000313" key="18">
    <source>
        <dbReference type="EMBL" id="NWX68132.1"/>
    </source>
</evidence>
<evidence type="ECO:0000256" key="13">
    <source>
        <dbReference type="ARBA" id="ARBA00065959"/>
    </source>
</evidence>
<evidence type="ECO:0000256" key="7">
    <source>
        <dbReference type="ARBA" id="ARBA00022860"/>
    </source>
</evidence>
<evidence type="ECO:0000256" key="4">
    <source>
        <dbReference type="ARBA" id="ARBA00022475"/>
    </source>
</evidence>